<evidence type="ECO:0000313" key="1">
    <source>
        <dbReference type="EMBL" id="KAK9130829.1"/>
    </source>
</evidence>
<keyword evidence="3" id="KW-1185">Reference proteome</keyword>
<dbReference type="AlphaFoldDB" id="A0AAP0JB62"/>
<protein>
    <submittedName>
        <fullName evidence="1">Uncharacterized protein</fullName>
    </submittedName>
</protein>
<dbReference type="EMBL" id="JBBNAE010000004">
    <property type="protein sequence ID" value="KAK9130831.1"/>
    <property type="molecule type" value="Genomic_DNA"/>
</dbReference>
<sequence length="79" mass="9102">MGGGAKRFNRFHSEDWSDAPVSLCTTFLKFLDCTLYTFGGTTSFFHGFDIGLRIELIEFLVSHFSSRMYFIFTIEAEQL</sequence>
<dbReference type="EMBL" id="JBBNAE010000004">
    <property type="protein sequence ID" value="KAK9130829.1"/>
    <property type="molecule type" value="Genomic_DNA"/>
</dbReference>
<name>A0AAP0JB62_9MAGN</name>
<comment type="caution">
    <text evidence="1">The sequence shown here is derived from an EMBL/GenBank/DDBJ whole genome shotgun (WGS) entry which is preliminary data.</text>
</comment>
<evidence type="ECO:0000313" key="2">
    <source>
        <dbReference type="EMBL" id="KAK9130831.1"/>
    </source>
</evidence>
<dbReference type="Proteomes" id="UP001417504">
    <property type="component" value="Unassembled WGS sequence"/>
</dbReference>
<proteinExistence type="predicted"/>
<organism evidence="1 3">
    <name type="scientific">Stephania japonica</name>
    <dbReference type="NCBI Taxonomy" id="461633"/>
    <lineage>
        <taxon>Eukaryota</taxon>
        <taxon>Viridiplantae</taxon>
        <taxon>Streptophyta</taxon>
        <taxon>Embryophyta</taxon>
        <taxon>Tracheophyta</taxon>
        <taxon>Spermatophyta</taxon>
        <taxon>Magnoliopsida</taxon>
        <taxon>Ranunculales</taxon>
        <taxon>Menispermaceae</taxon>
        <taxon>Menispermoideae</taxon>
        <taxon>Cissampelideae</taxon>
        <taxon>Stephania</taxon>
    </lineage>
</organism>
<accession>A0AAP0JB62</accession>
<evidence type="ECO:0000313" key="3">
    <source>
        <dbReference type="Proteomes" id="UP001417504"/>
    </source>
</evidence>
<reference evidence="1 3" key="1">
    <citation type="submission" date="2024-01" db="EMBL/GenBank/DDBJ databases">
        <title>Genome assemblies of Stephania.</title>
        <authorList>
            <person name="Yang L."/>
        </authorList>
    </citation>
    <scope>NUCLEOTIDE SEQUENCE [LARGE SCALE GENOMIC DNA]</scope>
    <source>
        <strain evidence="1">QJT</strain>
        <tissue evidence="1">Leaf</tissue>
    </source>
</reference>
<gene>
    <name evidence="1" type="ORF">Sjap_011316</name>
    <name evidence="2" type="ORF">Sjap_011318</name>
</gene>